<feature type="coiled-coil region" evidence="1">
    <location>
        <begin position="335"/>
        <end position="398"/>
    </location>
</feature>
<dbReference type="PANTHER" id="PTHR23093">
    <property type="entry name" value="SIMILAR TO CHROMOSOME 3 OPEN READING FRAME 20"/>
    <property type="match status" value="1"/>
</dbReference>
<feature type="region of interest" description="Disordered" evidence="2">
    <location>
        <begin position="240"/>
        <end position="263"/>
    </location>
</feature>
<keyword evidence="1" id="KW-0175">Coiled coil</keyword>
<evidence type="ECO:0000259" key="3">
    <source>
        <dbReference type="Pfam" id="PF14977"/>
    </source>
</evidence>
<feature type="compositionally biased region" description="Polar residues" evidence="2">
    <location>
        <begin position="240"/>
        <end position="257"/>
    </location>
</feature>
<feature type="compositionally biased region" description="Polar residues" evidence="2">
    <location>
        <begin position="1"/>
        <end position="16"/>
    </location>
</feature>
<evidence type="ECO:0000256" key="2">
    <source>
        <dbReference type="SAM" id="MobiDB-lite"/>
    </source>
</evidence>
<dbReference type="Pfam" id="PF14977">
    <property type="entry name" value="FAM194"/>
    <property type="match status" value="1"/>
</dbReference>
<evidence type="ECO:0000256" key="1">
    <source>
        <dbReference type="SAM" id="Coils"/>
    </source>
</evidence>
<organism evidence="4">
    <name type="scientific">Phallusia mammillata</name>
    <dbReference type="NCBI Taxonomy" id="59560"/>
    <lineage>
        <taxon>Eukaryota</taxon>
        <taxon>Metazoa</taxon>
        <taxon>Chordata</taxon>
        <taxon>Tunicata</taxon>
        <taxon>Ascidiacea</taxon>
        <taxon>Phlebobranchia</taxon>
        <taxon>Ascidiidae</taxon>
        <taxon>Phallusia</taxon>
    </lineage>
</organism>
<feature type="region of interest" description="Disordered" evidence="2">
    <location>
        <begin position="1"/>
        <end position="62"/>
    </location>
</feature>
<evidence type="ECO:0000313" key="4">
    <source>
        <dbReference type="EMBL" id="CAB3243492.1"/>
    </source>
</evidence>
<name>A0A6F9DC34_9ASCI</name>
<proteinExistence type="evidence at transcript level"/>
<reference evidence="4" key="1">
    <citation type="submission" date="2020-04" db="EMBL/GenBank/DDBJ databases">
        <authorList>
            <person name="Neveu A P."/>
        </authorList>
    </citation>
    <scope>NUCLEOTIDE SEQUENCE</scope>
    <source>
        <tissue evidence="4">Whole embryo</tissue>
    </source>
</reference>
<feature type="region of interest" description="Disordered" evidence="2">
    <location>
        <begin position="88"/>
        <end position="120"/>
    </location>
</feature>
<feature type="domain" description="FAM194 C-terminal" evidence="3">
    <location>
        <begin position="462"/>
        <end position="664"/>
    </location>
</feature>
<dbReference type="InterPro" id="IPR029281">
    <property type="entry name" value="FAM194_C"/>
</dbReference>
<protein>
    <submittedName>
        <fullName evidence="4">Glutamate-rich protein 6-like</fullName>
    </submittedName>
</protein>
<accession>A0A6F9DC34</accession>
<feature type="compositionally biased region" description="Polar residues" evidence="2">
    <location>
        <begin position="43"/>
        <end position="52"/>
    </location>
</feature>
<gene>
    <name evidence="4" type="primary">Erich6</name>
</gene>
<sequence length="741" mass="83028">MESDSQYTDTIPTEVSEQVEADPEINSPLNPAPTTENEENENDSLSQNSETDLQVPKVHKAHVPSALTVENVRKYEEETEPVDFAELMAKAPPGSSTAESEVKNDGGKNIMGTKPLPPIAVGPHKTLNADKKYDSPATKEITKGLKFTGEEYIAISIDVQTDESWLYQYGSWQNEDDNPLKLFPSRPTIAVAASQSSSTNETPFHRKKKIHITSDISTSELLDSDGVPTDGIMVPSEATVLSRSTTPKNIGESTTSNMEDDNPVTGMLLVESGGESDAESRTTGTSTIITSVGPPRILQYKAESKSAPIDYSEIEKTLPTDRTWEDLSPEEQEHYNRLLEEMAKWRKEQEELNCAVETRIDIEPHAAYGTQQEKKIAKEQAAERLRAHEAERQKQTVTTNQTNFYAFARQLKTVNYSLSSEKCMDEGWTIRPMTPPTPPEPAKEFFVQDVGTDIVSGKRYRQTFVYKQYDNGKDFLSVFADGTGTVWYASGNVAMSILPSTKPGKLIYILHEDKDPDEIPTVQAMFQPNGNCTCYYSSGKIHLILSAFGGEYFSEYGERTKKWRWKDTETHVHAPPFQPITIGISKQAGLRVLSQENIFLTFTDGRRSVRFNVGTKLRLKQALPKLDPIDMDTVILHEKVAYIQSIIERIQYTNKFPNSPRLAKMKLPNYLSAKLEKAARLRAAYNEQQPGEKKLNKKKQKLKGNESLVNGSFIAAEKKMKHRRQLPTSKEANLNVAVNVN</sequence>
<dbReference type="AlphaFoldDB" id="A0A6F9DC34"/>
<dbReference type="PANTHER" id="PTHR23093:SF18">
    <property type="entry name" value="GLUTAMATE RICH 6"/>
    <property type="match status" value="1"/>
</dbReference>
<dbReference type="EMBL" id="LR784929">
    <property type="protein sequence ID" value="CAB3243492.1"/>
    <property type="molecule type" value="mRNA"/>
</dbReference>